<comment type="caution">
    <text evidence="2">The sequence shown here is derived from an EMBL/GenBank/DDBJ whole genome shotgun (WGS) entry which is preliminary data.</text>
</comment>
<organism evidence="2 3">
    <name type="scientific">Trema orientale</name>
    <name type="common">Charcoal tree</name>
    <name type="synonym">Celtis orientalis</name>
    <dbReference type="NCBI Taxonomy" id="63057"/>
    <lineage>
        <taxon>Eukaryota</taxon>
        <taxon>Viridiplantae</taxon>
        <taxon>Streptophyta</taxon>
        <taxon>Embryophyta</taxon>
        <taxon>Tracheophyta</taxon>
        <taxon>Spermatophyta</taxon>
        <taxon>Magnoliopsida</taxon>
        <taxon>eudicotyledons</taxon>
        <taxon>Gunneridae</taxon>
        <taxon>Pentapetalae</taxon>
        <taxon>rosids</taxon>
        <taxon>fabids</taxon>
        <taxon>Rosales</taxon>
        <taxon>Cannabaceae</taxon>
        <taxon>Trema</taxon>
    </lineage>
</organism>
<reference evidence="3" key="1">
    <citation type="submission" date="2016-06" db="EMBL/GenBank/DDBJ databases">
        <title>Parallel loss of symbiosis genes in relatives of nitrogen-fixing non-legume Parasponia.</title>
        <authorList>
            <person name="Van Velzen R."/>
            <person name="Holmer R."/>
            <person name="Bu F."/>
            <person name="Rutten L."/>
            <person name="Van Zeijl A."/>
            <person name="Liu W."/>
            <person name="Santuari L."/>
            <person name="Cao Q."/>
            <person name="Sharma T."/>
            <person name="Shen D."/>
            <person name="Roswanjaya Y."/>
            <person name="Wardhani T."/>
            <person name="Kalhor M.S."/>
            <person name="Jansen J."/>
            <person name="Van den Hoogen J."/>
            <person name="Gungor B."/>
            <person name="Hartog M."/>
            <person name="Hontelez J."/>
            <person name="Verver J."/>
            <person name="Yang W.-C."/>
            <person name="Schijlen E."/>
            <person name="Repin R."/>
            <person name="Schilthuizen M."/>
            <person name="Schranz E."/>
            <person name="Heidstra R."/>
            <person name="Miyata K."/>
            <person name="Fedorova E."/>
            <person name="Kohlen W."/>
            <person name="Bisseling T."/>
            <person name="Smit S."/>
            <person name="Geurts R."/>
        </authorList>
    </citation>
    <scope>NUCLEOTIDE SEQUENCE [LARGE SCALE GENOMIC DNA]</scope>
    <source>
        <strain evidence="3">cv. RG33-2</strain>
    </source>
</reference>
<dbReference type="InterPro" id="IPR040256">
    <property type="entry name" value="At4g02000-like"/>
</dbReference>
<name>A0A2P5FA01_TREOI</name>
<keyword evidence="3" id="KW-1185">Reference proteome</keyword>
<dbReference type="STRING" id="63057.A0A2P5FA01"/>
<dbReference type="EMBL" id="JXTC01000050">
    <property type="protein sequence ID" value="PON94604.1"/>
    <property type="molecule type" value="Genomic_DNA"/>
</dbReference>
<accession>A0A2P5FA01</accession>
<dbReference type="Pfam" id="PF14111">
    <property type="entry name" value="DUF4283"/>
    <property type="match status" value="1"/>
</dbReference>
<evidence type="ECO:0000313" key="3">
    <source>
        <dbReference type="Proteomes" id="UP000237000"/>
    </source>
</evidence>
<evidence type="ECO:0000259" key="1">
    <source>
        <dbReference type="Pfam" id="PF14111"/>
    </source>
</evidence>
<gene>
    <name evidence="2" type="ORF">TorRG33x02_096390</name>
</gene>
<dbReference type="Proteomes" id="UP000237000">
    <property type="component" value="Unassembled WGS sequence"/>
</dbReference>
<dbReference type="PANTHER" id="PTHR31286:SF178">
    <property type="entry name" value="DUF4283 DOMAIN-CONTAINING PROTEIN"/>
    <property type="match status" value="1"/>
</dbReference>
<dbReference type="AlphaFoldDB" id="A0A2P5FA01"/>
<feature type="domain" description="DUF4283" evidence="1">
    <location>
        <begin position="39"/>
        <end position="110"/>
    </location>
</feature>
<dbReference type="InterPro" id="IPR025558">
    <property type="entry name" value="DUF4283"/>
</dbReference>
<sequence>MDQNDFDLDQLVLKTSNLHCSSRSLSLSADDDGAHEIAKCSTVGKLISCKTLSSNLVRSILYNIWKLEGRWTIREWGHHKYYIEFSSEEDKKWVMDRRPWNISGGHLILKNRPLDVPLEEIDLSTTEVWVQAHGLPLNMVAATENAYKIGEGFWKTLEVDDRSGKLFSGTKYLRFKVEMQATSPLFAGFFADNPRSKKASKFWVQIKYERLSDVCYKYGLLGHEHRSCIATSAATVTDLSGRTVALYGPWLKAKNTTALSCFKPSENPVRHPPFQNLPSYQTLSQINQVSTKNQRRFVCLVL</sequence>
<protein>
    <submittedName>
        <fullName evidence="2">Zinc knuckle CX2CX4HX4C</fullName>
    </submittedName>
</protein>
<dbReference type="OrthoDB" id="1166339at2759"/>
<dbReference type="PANTHER" id="PTHR31286">
    <property type="entry name" value="GLYCINE-RICH CELL WALL STRUCTURAL PROTEIN 1.8-LIKE"/>
    <property type="match status" value="1"/>
</dbReference>
<evidence type="ECO:0000313" key="2">
    <source>
        <dbReference type="EMBL" id="PON94604.1"/>
    </source>
</evidence>
<dbReference type="InParanoid" id="A0A2P5FA01"/>
<proteinExistence type="predicted"/>